<proteinExistence type="inferred from homology"/>
<dbReference type="PANTHER" id="PTHR30118">
    <property type="entry name" value="HTH-TYPE TRANSCRIPTIONAL REGULATOR LEUO-RELATED"/>
    <property type="match status" value="1"/>
</dbReference>
<dbReference type="SUPFAM" id="SSF53850">
    <property type="entry name" value="Periplasmic binding protein-like II"/>
    <property type="match status" value="1"/>
</dbReference>
<dbReference type="CDD" id="cd08417">
    <property type="entry name" value="PBP2_Nitroaromatics_like"/>
    <property type="match status" value="1"/>
</dbReference>
<name>A0ABP9DTY2_9PSEU</name>
<organism evidence="7 8">
    <name type="scientific">Actinomycetospora straminea</name>
    <dbReference type="NCBI Taxonomy" id="663607"/>
    <lineage>
        <taxon>Bacteria</taxon>
        <taxon>Bacillati</taxon>
        <taxon>Actinomycetota</taxon>
        <taxon>Actinomycetes</taxon>
        <taxon>Pseudonocardiales</taxon>
        <taxon>Pseudonocardiaceae</taxon>
        <taxon>Actinomycetospora</taxon>
    </lineage>
</organism>
<dbReference type="Proteomes" id="UP001500457">
    <property type="component" value="Unassembled WGS sequence"/>
</dbReference>
<dbReference type="InterPro" id="IPR050389">
    <property type="entry name" value="LysR-type_TF"/>
</dbReference>
<dbReference type="SUPFAM" id="SSF46785">
    <property type="entry name" value="Winged helix' DNA-binding domain"/>
    <property type="match status" value="1"/>
</dbReference>
<dbReference type="PANTHER" id="PTHR30118:SF15">
    <property type="entry name" value="TRANSCRIPTIONAL REGULATORY PROTEIN"/>
    <property type="match status" value="1"/>
</dbReference>
<evidence type="ECO:0000256" key="3">
    <source>
        <dbReference type="ARBA" id="ARBA00023125"/>
    </source>
</evidence>
<evidence type="ECO:0000313" key="7">
    <source>
        <dbReference type="EMBL" id="GAA4858234.1"/>
    </source>
</evidence>
<comment type="caution">
    <text evidence="7">The sequence shown here is derived from an EMBL/GenBank/DDBJ whole genome shotgun (WGS) entry which is preliminary data.</text>
</comment>
<dbReference type="Pfam" id="PF03466">
    <property type="entry name" value="LysR_substrate"/>
    <property type="match status" value="1"/>
</dbReference>
<evidence type="ECO:0000313" key="8">
    <source>
        <dbReference type="Proteomes" id="UP001500457"/>
    </source>
</evidence>
<keyword evidence="4" id="KW-0804">Transcription</keyword>
<evidence type="ECO:0000256" key="2">
    <source>
        <dbReference type="ARBA" id="ARBA00023015"/>
    </source>
</evidence>
<dbReference type="Gene3D" id="1.10.10.10">
    <property type="entry name" value="Winged helix-like DNA-binding domain superfamily/Winged helix DNA-binding domain"/>
    <property type="match status" value="1"/>
</dbReference>
<evidence type="ECO:0000256" key="4">
    <source>
        <dbReference type="ARBA" id="ARBA00023163"/>
    </source>
</evidence>
<dbReference type="InterPro" id="IPR000847">
    <property type="entry name" value="LysR_HTH_N"/>
</dbReference>
<comment type="similarity">
    <text evidence="1">Belongs to the LysR transcriptional regulatory family.</text>
</comment>
<protein>
    <submittedName>
        <fullName evidence="7">LysR family transcriptional regulator</fullName>
    </submittedName>
</protein>
<dbReference type="PRINTS" id="PR00039">
    <property type="entry name" value="HTHLYSR"/>
</dbReference>
<dbReference type="Pfam" id="PF00126">
    <property type="entry name" value="HTH_1"/>
    <property type="match status" value="1"/>
</dbReference>
<keyword evidence="3" id="KW-0238">DNA-binding</keyword>
<evidence type="ECO:0000256" key="1">
    <source>
        <dbReference type="ARBA" id="ARBA00009437"/>
    </source>
</evidence>
<dbReference type="InterPro" id="IPR036390">
    <property type="entry name" value="WH_DNA-bd_sf"/>
</dbReference>
<reference evidence="8" key="1">
    <citation type="journal article" date="2019" name="Int. J. Syst. Evol. Microbiol.">
        <title>The Global Catalogue of Microorganisms (GCM) 10K type strain sequencing project: providing services to taxonomists for standard genome sequencing and annotation.</title>
        <authorList>
            <consortium name="The Broad Institute Genomics Platform"/>
            <consortium name="The Broad Institute Genome Sequencing Center for Infectious Disease"/>
            <person name="Wu L."/>
            <person name="Ma J."/>
        </authorList>
    </citation>
    <scope>NUCLEOTIDE SEQUENCE [LARGE SCALE GENOMIC DNA]</scope>
    <source>
        <strain evidence="8">JCM 17983</strain>
    </source>
</reference>
<keyword evidence="8" id="KW-1185">Reference proteome</keyword>
<dbReference type="InterPro" id="IPR036388">
    <property type="entry name" value="WH-like_DNA-bd_sf"/>
</dbReference>
<sequence length="335" mass="36935">MPRMAFRDRCRGHHPGRVRTPSSSHLANLDLNLLVSLRELLRERNVTRAAARVGVTQPAASAALSRLRRHFDDELLTRHNGSYVLTPLAAQLAEQVEGVCAAAERLFGTGRQFDPATTRRGFTLLLADYTIAVLGTALSSALAVRAPGVELRLRLVRESFTADIAETSRLIDGVVAPPSPRFDRPDLRSVELFRDRWVLLLDAAHPAADDELTPAVLAALPWVVPFAPDRGFSTAVPMTRELARLGIEPDTRVRVESYLGVPHLVAGTDRVALVQERLAREVAPRLGLVVRECPASERAPAAAEIRERFWWHADLDGDPAHRWLRELLVELGAGV</sequence>
<keyword evidence="2" id="KW-0805">Transcription regulation</keyword>
<feature type="domain" description="HTH lysR-type" evidence="6">
    <location>
        <begin position="29"/>
        <end position="86"/>
    </location>
</feature>
<evidence type="ECO:0000256" key="5">
    <source>
        <dbReference type="SAM" id="MobiDB-lite"/>
    </source>
</evidence>
<dbReference type="EMBL" id="BAABHQ010000001">
    <property type="protein sequence ID" value="GAA4858234.1"/>
    <property type="molecule type" value="Genomic_DNA"/>
</dbReference>
<evidence type="ECO:0000259" key="6">
    <source>
        <dbReference type="PROSITE" id="PS50931"/>
    </source>
</evidence>
<dbReference type="InterPro" id="IPR037402">
    <property type="entry name" value="YidZ_PBP2"/>
</dbReference>
<accession>A0ABP9DTY2</accession>
<gene>
    <name evidence="7" type="ORF">GCM10023203_01210</name>
</gene>
<dbReference type="PROSITE" id="PS50931">
    <property type="entry name" value="HTH_LYSR"/>
    <property type="match status" value="1"/>
</dbReference>
<dbReference type="Gene3D" id="3.40.190.10">
    <property type="entry name" value="Periplasmic binding protein-like II"/>
    <property type="match status" value="2"/>
</dbReference>
<feature type="region of interest" description="Disordered" evidence="5">
    <location>
        <begin position="1"/>
        <end position="21"/>
    </location>
</feature>
<dbReference type="InterPro" id="IPR005119">
    <property type="entry name" value="LysR_subst-bd"/>
</dbReference>